<evidence type="ECO:0000313" key="3">
    <source>
        <dbReference type="Proteomes" id="UP001054857"/>
    </source>
</evidence>
<dbReference type="GO" id="GO:0045053">
    <property type="term" value="P:protein retention in Golgi apparatus"/>
    <property type="evidence" value="ECO:0007669"/>
    <property type="project" value="TreeGrafter"/>
</dbReference>
<accession>A0AAD3E470</accession>
<reference evidence="2 3" key="1">
    <citation type="journal article" date="2021" name="Sci. Rep.">
        <title>Genome sequencing of the multicellular alga Astrephomene provides insights into convergent evolution of germ-soma differentiation.</title>
        <authorList>
            <person name="Yamashita S."/>
            <person name="Yamamoto K."/>
            <person name="Matsuzaki R."/>
            <person name="Suzuki S."/>
            <person name="Yamaguchi H."/>
            <person name="Hirooka S."/>
            <person name="Minakuchi Y."/>
            <person name="Miyagishima S."/>
            <person name="Kawachi M."/>
            <person name="Toyoda A."/>
            <person name="Nozaki H."/>
        </authorList>
    </citation>
    <scope>NUCLEOTIDE SEQUENCE [LARGE SCALE GENOMIC DNA]</scope>
    <source>
        <strain evidence="2 3">NIES-4017</strain>
    </source>
</reference>
<comment type="similarity">
    <text evidence="1">Belongs to the VPS13 family.</text>
</comment>
<name>A0AAD3E470_9CHLO</name>
<keyword evidence="3" id="KW-1185">Reference proteome</keyword>
<proteinExistence type="inferred from homology"/>
<comment type="caution">
    <text evidence="2">The sequence shown here is derived from an EMBL/GenBank/DDBJ whole genome shotgun (WGS) entry which is preliminary data.</text>
</comment>
<dbReference type="PANTHER" id="PTHR16166:SF93">
    <property type="entry name" value="INTERMEMBRANE LIPID TRANSFER PROTEIN VPS13"/>
    <property type="match status" value="1"/>
</dbReference>
<evidence type="ECO:0000256" key="1">
    <source>
        <dbReference type="ARBA" id="ARBA00006545"/>
    </source>
</evidence>
<dbReference type="Proteomes" id="UP001054857">
    <property type="component" value="Unassembled WGS sequence"/>
</dbReference>
<dbReference type="GO" id="GO:0006623">
    <property type="term" value="P:protein targeting to vacuole"/>
    <property type="evidence" value="ECO:0007669"/>
    <property type="project" value="TreeGrafter"/>
</dbReference>
<protein>
    <submittedName>
        <fullName evidence="2">Uncharacterized protein</fullName>
    </submittedName>
</protein>
<dbReference type="InterPro" id="IPR026847">
    <property type="entry name" value="VPS13"/>
</dbReference>
<dbReference type="AlphaFoldDB" id="A0AAD3E470"/>
<dbReference type="PANTHER" id="PTHR16166">
    <property type="entry name" value="VACUOLAR PROTEIN SORTING-ASSOCIATED PROTEIN VPS13"/>
    <property type="match status" value="1"/>
</dbReference>
<sequence>PLFVLSYCCQPGKLRHALHVPALSVRLLPLRVALSEPFLWRLVGWGEALGSAGGGGGGGAVQSRSPASPASPDLPLLLDVLSLEEVRLRVSFRPDARSRPRWAAGSGLVRLGLDLACLEDLPLELPGTELEYVRMPRSQLLGQLAARVQERIFSIALAVLRNYGLVGGLSKVLAVSSAGVAQLA</sequence>
<organism evidence="2 3">
    <name type="scientific">Astrephomene gubernaculifera</name>
    <dbReference type="NCBI Taxonomy" id="47775"/>
    <lineage>
        <taxon>Eukaryota</taxon>
        <taxon>Viridiplantae</taxon>
        <taxon>Chlorophyta</taxon>
        <taxon>core chlorophytes</taxon>
        <taxon>Chlorophyceae</taxon>
        <taxon>CS clade</taxon>
        <taxon>Chlamydomonadales</taxon>
        <taxon>Astrephomenaceae</taxon>
        <taxon>Astrephomene</taxon>
    </lineage>
</organism>
<dbReference type="EMBL" id="BMAR01000061">
    <property type="protein sequence ID" value="GFR52314.1"/>
    <property type="molecule type" value="Genomic_DNA"/>
</dbReference>
<feature type="non-terminal residue" evidence="2">
    <location>
        <position position="1"/>
    </location>
</feature>
<feature type="non-terminal residue" evidence="2">
    <location>
        <position position="184"/>
    </location>
</feature>
<gene>
    <name evidence="2" type="ORF">Agub_g14851</name>
</gene>
<evidence type="ECO:0000313" key="2">
    <source>
        <dbReference type="EMBL" id="GFR52314.1"/>
    </source>
</evidence>